<name>A0A2X0YJV7_9BACI</name>
<sequence length="54" mass="6233">MKRLIIYLFMFCLFLAGCGNNPISNSSTNDTSKDKIDEKIEEESKKEQKMKNSN</sequence>
<dbReference type="RefSeq" id="WP_181574599.1">
    <property type="nucleotide sequence ID" value="NZ_UAQE01000001.1"/>
</dbReference>
<feature type="compositionally biased region" description="Basic and acidic residues" evidence="1">
    <location>
        <begin position="31"/>
        <end position="54"/>
    </location>
</feature>
<dbReference type="AlphaFoldDB" id="A0A2X0YJV7"/>
<gene>
    <name evidence="3" type="ORF">NCTC7582_00018</name>
</gene>
<evidence type="ECO:0000313" key="4">
    <source>
        <dbReference type="Proteomes" id="UP000251431"/>
    </source>
</evidence>
<accession>A0A2X0YJV7</accession>
<dbReference type="EMBL" id="UAQE01000001">
    <property type="protein sequence ID" value="SPT95517.1"/>
    <property type="molecule type" value="Genomic_DNA"/>
</dbReference>
<evidence type="ECO:0000313" key="3">
    <source>
        <dbReference type="EMBL" id="SPT95517.1"/>
    </source>
</evidence>
<evidence type="ECO:0000256" key="2">
    <source>
        <dbReference type="SAM" id="SignalP"/>
    </source>
</evidence>
<dbReference type="PROSITE" id="PS51257">
    <property type="entry name" value="PROKAR_LIPOPROTEIN"/>
    <property type="match status" value="1"/>
</dbReference>
<feature type="region of interest" description="Disordered" evidence="1">
    <location>
        <begin position="21"/>
        <end position="54"/>
    </location>
</feature>
<dbReference type="Proteomes" id="UP000251431">
    <property type="component" value="Unassembled WGS sequence"/>
</dbReference>
<evidence type="ECO:0008006" key="5">
    <source>
        <dbReference type="Google" id="ProtNLM"/>
    </source>
</evidence>
<feature type="signal peptide" evidence="2">
    <location>
        <begin position="1"/>
        <end position="18"/>
    </location>
</feature>
<evidence type="ECO:0000256" key="1">
    <source>
        <dbReference type="SAM" id="MobiDB-lite"/>
    </source>
</evidence>
<feature type="compositionally biased region" description="Polar residues" evidence="1">
    <location>
        <begin position="21"/>
        <end position="30"/>
    </location>
</feature>
<proteinExistence type="predicted"/>
<organism evidence="3 4">
    <name type="scientific">Lysinibacillus capsici</name>
    <dbReference type="NCBI Taxonomy" id="2115968"/>
    <lineage>
        <taxon>Bacteria</taxon>
        <taxon>Bacillati</taxon>
        <taxon>Bacillota</taxon>
        <taxon>Bacilli</taxon>
        <taxon>Bacillales</taxon>
        <taxon>Bacillaceae</taxon>
        <taxon>Lysinibacillus</taxon>
    </lineage>
</organism>
<reference evidence="3 4" key="1">
    <citation type="submission" date="2018-06" db="EMBL/GenBank/DDBJ databases">
        <authorList>
            <consortium name="Pathogen Informatics"/>
            <person name="Doyle S."/>
        </authorList>
    </citation>
    <scope>NUCLEOTIDE SEQUENCE [LARGE SCALE GENOMIC DNA]</scope>
    <source>
        <strain evidence="3 4">NCTC7582</strain>
    </source>
</reference>
<feature type="chain" id="PRO_5038859760" description="Lipoprotein" evidence="2">
    <location>
        <begin position="19"/>
        <end position="54"/>
    </location>
</feature>
<keyword evidence="2" id="KW-0732">Signal</keyword>
<protein>
    <recommendedName>
        <fullName evidence="5">Lipoprotein</fullName>
    </recommendedName>
</protein>